<evidence type="ECO:0000313" key="3">
    <source>
        <dbReference type="Proteomes" id="UP001500851"/>
    </source>
</evidence>
<dbReference type="Proteomes" id="UP001500851">
    <property type="component" value="Unassembled WGS sequence"/>
</dbReference>
<dbReference type="InterPro" id="IPR029044">
    <property type="entry name" value="Nucleotide-diphossugar_trans"/>
</dbReference>
<name>A0ABP4XLW1_9MICO</name>
<protein>
    <recommendedName>
        <fullName evidence="1">Glycosyltransferase 2-like domain-containing protein</fullName>
    </recommendedName>
</protein>
<proteinExistence type="predicted"/>
<dbReference type="EMBL" id="BAAAOB010000001">
    <property type="protein sequence ID" value="GAA1780749.1"/>
    <property type="molecule type" value="Genomic_DNA"/>
</dbReference>
<dbReference type="PANTHER" id="PTHR22916:SF3">
    <property type="entry name" value="UDP-GLCNAC:BETAGAL BETA-1,3-N-ACETYLGLUCOSAMINYLTRANSFERASE-LIKE PROTEIN 1"/>
    <property type="match status" value="1"/>
</dbReference>
<dbReference type="InterPro" id="IPR001173">
    <property type="entry name" value="Glyco_trans_2-like"/>
</dbReference>
<dbReference type="SUPFAM" id="SSF53448">
    <property type="entry name" value="Nucleotide-diphospho-sugar transferases"/>
    <property type="match status" value="1"/>
</dbReference>
<dbReference type="CDD" id="cd00761">
    <property type="entry name" value="Glyco_tranf_GTA_type"/>
    <property type="match status" value="1"/>
</dbReference>
<dbReference type="PANTHER" id="PTHR22916">
    <property type="entry name" value="GLYCOSYLTRANSFERASE"/>
    <property type="match status" value="1"/>
</dbReference>
<comment type="caution">
    <text evidence="2">The sequence shown here is derived from an EMBL/GenBank/DDBJ whole genome shotgun (WGS) entry which is preliminary data.</text>
</comment>
<accession>A0ABP4XLW1</accession>
<evidence type="ECO:0000259" key="1">
    <source>
        <dbReference type="Pfam" id="PF00535"/>
    </source>
</evidence>
<sequence length="514" mass="56164">MDSLGSRIPSAVEESEVSVSIAATSLESAPELSVVMPARNVGAWISEAVTSVLTQTMTSLELIVVDDGSDDDTLEILAGFDDPRLIVTASPASGGGTARNYGVTLARGRYLAFADGDDLVPERAYEALVAQARRTGAEMVVANYVIFSPTTLNDRNQWFPRYGRTREGVVIADEPVFLRDRVCWNRVFLRDSWNAAGIRFADSPRSNDIQAMTDAYCAFAFDVIPETVYMYRRRAGGSSMTARKNAPESILAHFEQELGCLASVTALQDPHVFARYSEHMLNHDVWAHIGPLLDPANVSDPAYDAPRAAMRQFILRTLPAGKRALSPVRRAVYALAEAERWAAAAAIASVEELAEEGVRHDAASVMRHLRSSGLSRSDAAVEALRISLLSPLRRHSMLDDAALESALREARAFARAHVPTRTLSRRERHILATSPSAGALEIRDRIDSAPYWPSAPERMIQHALRDAKAAVGIGDRAMKKVGREAARSTQRASRKLPAPVVRAARKALGRERDA</sequence>
<organism evidence="2 3">
    <name type="scientific">Leucobacter iarius</name>
    <dbReference type="NCBI Taxonomy" id="333963"/>
    <lineage>
        <taxon>Bacteria</taxon>
        <taxon>Bacillati</taxon>
        <taxon>Actinomycetota</taxon>
        <taxon>Actinomycetes</taxon>
        <taxon>Micrococcales</taxon>
        <taxon>Microbacteriaceae</taxon>
        <taxon>Leucobacter</taxon>
    </lineage>
</organism>
<reference evidence="3" key="1">
    <citation type="journal article" date="2019" name="Int. J. Syst. Evol. Microbiol.">
        <title>The Global Catalogue of Microorganisms (GCM) 10K type strain sequencing project: providing services to taxonomists for standard genome sequencing and annotation.</title>
        <authorList>
            <consortium name="The Broad Institute Genomics Platform"/>
            <consortium name="The Broad Institute Genome Sequencing Center for Infectious Disease"/>
            <person name="Wu L."/>
            <person name="Ma J."/>
        </authorList>
    </citation>
    <scope>NUCLEOTIDE SEQUENCE [LARGE SCALE GENOMIC DNA]</scope>
    <source>
        <strain evidence="3">JCM 14736</strain>
    </source>
</reference>
<gene>
    <name evidence="2" type="ORF">GCM10009768_07090</name>
</gene>
<feature type="domain" description="Glycosyltransferase 2-like" evidence="1">
    <location>
        <begin position="33"/>
        <end position="167"/>
    </location>
</feature>
<keyword evidence="3" id="KW-1185">Reference proteome</keyword>
<dbReference type="Pfam" id="PF00535">
    <property type="entry name" value="Glycos_transf_2"/>
    <property type="match status" value="1"/>
</dbReference>
<evidence type="ECO:0000313" key="2">
    <source>
        <dbReference type="EMBL" id="GAA1780749.1"/>
    </source>
</evidence>
<dbReference type="Gene3D" id="3.90.550.10">
    <property type="entry name" value="Spore Coat Polysaccharide Biosynthesis Protein SpsA, Chain A"/>
    <property type="match status" value="1"/>
</dbReference>